<dbReference type="PANTHER" id="PTHR30038">
    <property type="entry name" value="ALDEHYDE FERREDOXIN OXIDOREDUCTASE"/>
    <property type="match status" value="1"/>
</dbReference>
<dbReference type="GO" id="GO:0016625">
    <property type="term" value="F:oxidoreductase activity, acting on the aldehyde or oxo group of donors, iron-sulfur protein as acceptor"/>
    <property type="evidence" value="ECO:0007669"/>
    <property type="project" value="InterPro"/>
</dbReference>
<organism evidence="2">
    <name type="scientific">bioreactor metagenome</name>
    <dbReference type="NCBI Taxonomy" id="1076179"/>
    <lineage>
        <taxon>unclassified sequences</taxon>
        <taxon>metagenomes</taxon>
        <taxon>ecological metagenomes</taxon>
    </lineage>
</organism>
<dbReference type="Pfam" id="PF01314">
    <property type="entry name" value="AFOR_C"/>
    <property type="match status" value="1"/>
</dbReference>
<proteinExistence type="predicted"/>
<dbReference type="EMBL" id="VSSQ01037150">
    <property type="protein sequence ID" value="MPM89770.1"/>
    <property type="molecule type" value="Genomic_DNA"/>
</dbReference>
<reference evidence="2" key="1">
    <citation type="submission" date="2019-08" db="EMBL/GenBank/DDBJ databases">
        <authorList>
            <person name="Kucharzyk K."/>
            <person name="Murdoch R.W."/>
            <person name="Higgins S."/>
            <person name="Loffler F."/>
        </authorList>
    </citation>
    <scope>NUCLEOTIDE SEQUENCE</scope>
</reference>
<dbReference type="GO" id="GO:0051536">
    <property type="term" value="F:iron-sulfur cluster binding"/>
    <property type="evidence" value="ECO:0007669"/>
    <property type="project" value="InterPro"/>
</dbReference>
<dbReference type="PANTHER" id="PTHR30038:SF0">
    <property type="entry name" value="TUNGSTEN-CONTAINING ALDEHYDE FERREDOXIN OXIDOREDUCTASE"/>
    <property type="match status" value="1"/>
</dbReference>
<dbReference type="InterPro" id="IPR051919">
    <property type="entry name" value="W-dependent_AOR"/>
</dbReference>
<gene>
    <name evidence="2" type="primary">ydhV_9</name>
    <name evidence="2" type="ORF">SDC9_136882</name>
</gene>
<dbReference type="Gene3D" id="1.10.599.10">
    <property type="entry name" value="Aldehyde Ferredoxin Oxidoreductase Protein, subunit A, domain 3"/>
    <property type="match status" value="1"/>
</dbReference>
<dbReference type="AlphaFoldDB" id="A0A645DK08"/>
<dbReference type="SUPFAM" id="SSF48310">
    <property type="entry name" value="Aldehyde ferredoxin oxidoreductase, C-terminal domains"/>
    <property type="match status" value="1"/>
</dbReference>
<comment type="caution">
    <text evidence="2">The sequence shown here is derived from an EMBL/GenBank/DDBJ whole genome shotgun (WGS) entry which is preliminary data.</text>
</comment>
<name>A0A645DK08_9ZZZZ</name>
<dbReference type="InterPro" id="IPR001203">
    <property type="entry name" value="OxRdtase_Ald_Fedxn_C"/>
</dbReference>
<evidence type="ECO:0000259" key="1">
    <source>
        <dbReference type="Pfam" id="PF01314"/>
    </source>
</evidence>
<dbReference type="GO" id="GO:0009055">
    <property type="term" value="F:electron transfer activity"/>
    <property type="evidence" value="ECO:0007669"/>
    <property type="project" value="InterPro"/>
</dbReference>
<feature type="domain" description="Aldehyde ferredoxin oxidoreductase C-terminal" evidence="1">
    <location>
        <begin position="17"/>
        <end position="174"/>
    </location>
</feature>
<sequence length="187" mass="21536">MQRNIIEERFGKGALDKPKNYTPMNESKAKFAKFGVVKQALHDSFTLCNWVWPMTFSPRKERGYKGDLSVESQYYSAITGKEVTEEELDFMAERSIQLSRAMTVKTYGSRDMRNEHDVIPEYAYNSEPDVPVFTEGTVKMEKEDWQLALSLFYKEFGWDENGAPTRETLEKFGLKDVADDLEASGLL</sequence>
<keyword evidence="2" id="KW-0560">Oxidoreductase</keyword>
<dbReference type="EC" id="1.-.-.-" evidence="2"/>
<accession>A0A645DK08</accession>
<dbReference type="InterPro" id="IPR036021">
    <property type="entry name" value="Tungsten_al_ferr_oxy-like_C"/>
</dbReference>
<evidence type="ECO:0000313" key="2">
    <source>
        <dbReference type="EMBL" id="MPM89770.1"/>
    </source>
</evidence>
<protein>
    <submittedName>
        <fullName evidence="2">Putative oxidoreductase YdhV</fullName>
        <ecNumber evidence="2">1.-.-.-</ecNumber>
    </submittedName>
</protein>
<dbReference type="InterPro" id="IPR013985">
    <property type="entry name" value="Ald_Fedxn_OxRdtase_dom3"/>
</dbReference>